<dbReference type="Pfam" id="PF00248">
    <property type="entry name" value="Aldo_ket_red"/>
    <property type="match status" value="1"/>
</dbReference>
<sequence>MRTLGIPAMAYSPIEQGRLFDGEGGRRLAEIARKVGYSPAALALAWVMRDGNTVAIPKAGTVEHMKDNLAALDVELTEDLLAELNAAFPAPAEPVPLETL</sequence>
<proteinExistence type="predicted"/>
<evidence type="ECO:0000313" key="3">
    <source>
        <dbReference type="Proteomes" id="UP000185628"/>
    </source>
</evidence>
<dbReference type="InterPro" id="IPR036812">
    <property type="entry name" value="NAD(P)_OxRdtase_dom_sf"/>
</dbReference>
<dbReference type="PANTHER" id="PTHR43638">
    <property type="entry name" value="OXIDOREDUCTASE, ALDO/KETO REDUCTASE FAMILY PROTEIN"/>
    <property type="match status" value="1"/>
</dbReference>
<evidence type="ECO:0000259" key="1">
    <source>
        <dbReference type="Pfam" id="PF00248"/>
    </source>
</evidence>
<protein>
    <recommendedName>
        <fullName evidence="1">NADP-dependent oxidoreductase domain-containing protein</fullName>
    </recommendedName>
</protein>
<dbReference type="EMBL" id="MQVR01000058">
    <property type="protein sequence ID" value="OKL53497.1"/>
    <property type="molecule type" value="Genomic_DNA"/>
</dbReference>
<reference evidence="3" key="1">
    <citation type="submission" date="2016-12" db="EMBL/GenBank/DDBJ databases">
        <authorList>
            <person name="Meng X."/>
        </authorList>
    </citation>
    <scope>NUCLEOTIDE SEQUENCE [LARGE SCALE GENOMIC DNA]</scope>
    <source>
        <strain evidence="3">DSM 19116</strain>
    </source>
</reference>
<accession>A0A1Q5Q119</accession>
<comment type="caution">
    <text evidence="2">The sequence shown here is derived from an EMBL/GenBank/DDBJ whole genome shotgun (WGS) entry which is preliminary data.</text>
</comment>
<organism evidence="2 3">
    <name type="scientific">Bowdeniella nasicola</name>
    <dbReference type="NCBI Taxonomy" id="208480"/>
    <lineage>
        <taxon>Bacteria</taxon>
        <taxon>Bacillati</taxon>
        <taxon>Actinomycetota</taxon>
        <taxon>Actinomycetes</taxon>
        <taxon>Actinomycetales</taxon>
        <taxon>Actinomycetaceae</taxon>
        <taxon>Bowdeniella</taxon>
    </lineage>
</organism>
<dbReference type="PANTHER" id="PTHR43638:SF3">
    <property type="entry name" value="ALDEHYDE REDUCTASE"/>
    <property type="match status" value="1"/>
</dbReference>
<name>A0A1Q5Q119_9ACTO</name>
<dbReference type="Proteomes" id="UP000185628">
    <property type="component" value="Unassembled WGS sequence"/>
</dbReference>
<feature type="domain" description="NADP-dependent oxidoreductase" evidence="1">
    <location>
        <begin position="3"/>
        <end position="86"/>
    </location>
</feature>
<evidence type="ECO:0000313" key="2">
    <source>
        <dbReference type="EMBL" id="OKL53497.1"/>
    </source>
</evidence>
<gene>
    <name evidence="2" type="ORF">BSZ39_09265</name>
</gene>
<keyword evidence="3" id="KW-1185">Reference proteome</keyword>
<dbReference type="Gene3D" id="3.20.20.100">
    <property type="entry name" value="NADP-dependent oxidoreductase domain"/>
    <property type="match status" value="1"/>
</dbReference>
<dbReference type="InterPro" id="IPR023210">
    <property type="entry name" value="NADP_OxRdtase_dom"/>
</dbReference>
<dbReference type="SUPFAM" id="SSF51430">
    <property type="entry name" value="NAD(P)-linked oxidoreductase"/>
    <property type="match status" value="1"/>
</dbReference>
<dbReference type="AlphaFoldDB" id="A0A1Q5Q119"/>